<proteinExistence type="predicted"/>
<gene>
    <name evidence="2" type="ORF">ACFQ4R_06025</name>
</gene>
<dbReference type="Proteomes" id="UP001597191">
    <property type="component" value="Unassembled WGS sequence"/>
</dbReference>
<dbReference type="EMBL" id="JBHTOH010000036">
    <property type="protein sequence ID" value="MFD1411157.1"/>
    <property type="molecule type" value="Genomic_DNA"/>
</dbReference>
<reference evidence="3" key="1">
    <citation type="journal article" date="2019" name="Int. J. Syst. Evol. Microbiol.">
        <title>The Global Catalogue of Microorganisms (GCM) 10K type strain sequencing project: providing services to taxonomists for standard genome sequencing and annotation.</title>
        <authorList>
            <consortium name="The Broad Institute Genomics Platform"/>
            <consortium name="The Broad Institute Genome Sequencing Center for Infectious Disease"/>
            <person name="Wu L."/>
            <person name="Ma J."/>
        </authorList>
    </citation>
    <scope>NUCLEOTIDE SEQUENCE [LARGE SCALE GENOMIC DNA]</scope>
    <source>
        <strain evidence="3">CCM 8937</strain>
    </source>
</reference>
<protein>
    <submittedName>
        <fullName evidence="2">AzlD domain-containing protein</fullName>
    </submittedName>
</protein>
<dbReference type="RefSeq" id="WP_125649453.1">
    <property type="nucleotide sequence ID" value="NZ_JBHTOH010000036.1"/>
</dbReference>
<keyword evidence="1" id="KW-0472">Membrane</keyword>
<comment type="caution">
    <text evidence="2">The sequence shown here is derived from an EMBL/GenBank/DDBJ whole genome shotgun (WGS) entry which is preliminary data.</text>
</comment>
<evidence type="ECO:0000256" key="1">
    <source>
        <dbReference type="SAM" id="Phobius"/>
    </source>
</evidence>
<evidence type="ECO:0000313" key="3">
    <source>
        <dbReference type="Proteomes" id="UP001597191"/>
    </source>
</evidence>
<evidence type="ECO:0000313" key="2">
    <source>
        <dbReference type="EMBL" id="MFD1411157.1"/>
    </source>
</evidence>
<feature type="transmembrane region" description="Helical" evidence="1">
    <location>
        <begin position="41"/>
        <end position="60"/>
    </location>
</feature>
<feature type="transmembrane region" description="Helical" evidence="1">
    <location>
        <begin position="80"/>
        <end position="108"/>
    </location>
</feature>
<dbReference type="Pfam" id="PF05437">
    <property type="entry name" value="AzlD"/>
    <property type="match status" value="1"/>
</dbReference>
<dbReference type="InterPro" id="IPR008407">
    <property type="entry name" value="Brnchd-chn_aa_trnsp_AzlD"/>
</dbReference>
<feature type="transmembrane region" description="Helical" evidence="1">
    <location>
        <begin position="6"/>
        <end position="29"/>
    </location>
</feature>
<keyword evidence="1" id="KW-1133">Transmembrane helix</keyword>
<name>A0ABW4BNX4_9LACO</name>
<keyword evidence="3" id="KW-1185">Reference proteome</keyword>
<accession>A0ABW4BNX4</accession>
<sequence>MSTFNYTILTILGCGLVTWLSRILPFILLKKFNLSETVLEYLSFVPIVIMSALWFSSLFTQHLGHLPTVNWPNLIASGPTLLSAILSKNLLVIVLVGVCSLGVIRLIAGN</sequence>
<keyword evidence="1" id="KW-0812">Transmembrane</keyword>
<organism evidence="2 3">
    <name type="scientific">Lapidilactobacillus gannanensis</name>
    <dbReference type="NCBI Taxonomy" id="2486002"/>
    <lineage>
        <taxon>Bacteria</taxon>
        <taxon>Bacillati</taxon>
        <taxon>Bacillota</taxon>
        <taxon>Bacilli</taxon>
        <taxon>Lactobacillales</taxon>
        <taxon>Lactobacillaceae</taxon>
        <taxon>Lapidilactobacillus</taxon>
    </lineage>
</organism>